<feature type="binding site" evidence="8">
    <location>
        <position position="12"/>
    </location>
    <ligand>
        <name>Mg(2+)</name>
        <dbReference type="ChEBI" id="CHEBI:18420"/>
    </ligand>
</feature>
<comment type="subcellular location">
    <subcellularLocation>
        <location evidence="8">Cytoplasm</location>
    </subcellularLocation>
</comment>
<feature type="binding site" description="in other chain" evidence="8">
    <location>
        <position position="129"/>
    </location>
    <ligand>
        <name>IMP</name>
        <dbReference type="ChEBI" id="CHEBI:58053"/>
        <note>ligand shared between dimeric partners</note>
    </ligand>
</feature>
<feature type="active site" description="Proton acceptor" evidence="8">
    <location>
        <position position="12"/>
    </location>
</feature>
<dbReference type="EC" id="6.3.4.4" evidence="8"/>
<dbReference type="NCBIfam" id="TIGR00184">
    <property type="entry name" value="purA"/>
    <property type="match status" value="1"/>
</dbReference>
<dbReference type="FunFam" id="3.90.170.10:FF:000001">
    <property type="entry name" value="Adenylosuccinate synthetase"/>
    <property type="match status" value="1"/>
</dbReference>
<comment type="caution">
    <text evidence="8">Lacks conserved residue(s) required for the propagation of feature annotation.</text>
</comment>
<dbReference type="InterPro" id="IPR042110">
    <property type="entry name" value="Adenylosuccinate_synth_dom2"/>
</dbReference>
<comment type="function">
    <text evidence="8">Plays an important role in the de novo pathway of purine nucleotide biosynthesis. Catalyzes the first committed step in the biosynthesis of AMP from IMP.</text>
</comment>
<keyword evidence="6 8" id="KW-0460">Magnesium</keyword>
<sequence length="425" mass="47163">MLTAIVGINWGDEGKGRMVDLLSADYDIVCRYQGGNNAGHTVVNESGKYILNLLPSGILRPNVVNIMGNGMVIDIEHLHKEINSLRESGIKITSDNLKISDRAIICLPYHVKQDVLEEERLKDLKFGSTKRGIAPVYGDKYLKKGIRMGDLFNEEALKEHLNQVVEWKNLMIAGGYKSIEFYPEDMYDWLMNYSKELKEYICDVGLYLNDAISKGKKIMFEAQLGALRDIDFGIYPYTSSSSTIAAYAPIGSGIPGQKLDNTIGIMKAYSSCVGEGPFTAEMFGEEAKALREAGGEYGAATGRPRRVGPFDVVASRYGVQVQGADILALTKLDILSYLDKIPVVTGYEINGKITDAFPMGMDLNAAKPVIEYLKGWNCDIGSCRKESDLPNECYEYIKYIEKKVGSKIKYVSVGAERESYLTMDN</sequence>
<dbReference type="PANTHER" id="PTHR11846:SF0">
    <property type="entry name" value="ADENYLOSUCCINATE SYNTHETASE"/>
    <property type="match status" value="1"/>
</dbReference>
<dbReference type="GO" id="GO:0046040">
    <property type="term" value="P:IMP metabolic process"/>
    <property type="evidence" value="ECO:0007669"/>
    <property type="project" value="TreeGrafter"/>
</dbReference>
<dbReference type="CDD" id="cd03108">
    <property type="entry name" value="AdSS"/>
    <property type="match status" value="1"/>
</dbReference>
<reference evidence="9" key="1">
    <citation type="submission" date="2020-07" db="EMBL/GenBank/DDBJ databases">
        <title>Genomic analysis of a strain of Sedimentibacter Hydroxybenzoicus DSM7310.</title>
        <authorList>
            <person name="Ma S."/>
        </authorList>
    </citation>
    <scope>NUCLEOTIDE SEQUENCE</scope>
    <source>
        <strain evidence="9">DSM 7310</strain>
    </source>
</reference>
<dbReference type="InterPro" id="IPR042111">
    <property type="entry name" value="Adenylosuccinate_synth_dom3"/>
</dbReference>
<dbReference type="SMART" id="SM00788">
    <property type="entry name" value="Adenylsucc_synt"/>
    <property type="match status" value="1"/>
</dbReference>
<feature type="binding site" description="in other chain" evidence="8">
    <location>
        <begin position="37"/>
        <end position="40"/>
    </location>
    <ligand>
        <name>IMP</name>
        <dbReference type="ChEBI" id="CHEBI:58053"/>
        <note>ligand shared between dimeric partners</note>
    </ligand>
</feature>
<evidence type="ECO:0000313" key="9">
    <source>
        <dbReference type="EMBL" id="NYB76065.1"/>
    </source>
</evidence>
<feature type="binding site" description="in other chain" evidence="8">
    <location>
        <position position="303"/>
    </location>
    <ligand>
        <name>IMP</name>
        <dbReference type="ChEBI" id="CHEBI:58053"/>
        <note>ligand shared between dimeric partners</note>
    </ligand>
</feature>
<dbReference type="GO" id="GO:0000287">
    <property type="term" value="F:magnesium ion binding"/>
    <property type="evidence" value="ECO:0007669"/>
    <property type="project" value="UniProtKB-UniRule"/>
</dbReference>
<feature type="binding site" evidence="8">
    <location>
        <begin position="39"/>
        <end position="41"/>
    </location>
    <ligand>
        <name>GTP</name>
        <dbReference type="ChEBI" id="CHEBI:37565"/>
    </ligand>
</feature>
<keyword evidence="2 8" id="KW-0436">Ligase</keyword>
<keyword evidence="7 8" id="KW-0342">GTP-binding</keyword>
<evidence type="ECO:0000256" key="4">
    <source>
        <dbReference type="ARBA" id="ARBA00022741"/>
    </source>
</evidence>
<feature type="binding site" evidence="8">
    <location>
        <position position="143"/>
    </location>
    <ligand>
        <name>IMP</name>
        <dbReference type="ChEBI" id="CHEBI:58053"/>
        <note>ligand shared between dimeric partners</note>
    </ligand>
</feature>
<organism evidence="9 10">
    <name type="scientific">Sedimentibacter hydroxybenzoicus DSM 7310</name>
    <dbReference type="NCBI Taxonomy" id="1123245"/>
    <lineage>
        <taxon>Bacteria</taxon>
        <taxon>Bacillati</taxon>
        <taxon>Bacillota</taxon>
        <taxon>Tissierellia</taxon>
        <taxon>Sedimentibacter</taxon>
    </lineage>
</organism>
<dbReference type="Pfam" id="PF00709">
    <property type="entry name" value="Adenylsucc_synt"/>
    <property type="match status" value="1"/>
</dbReference>
<keyword evidence="3 8" id="KW-0479">Metal-binding</keyword>
<comment type="pathway">
    <text evidence="8">Purine metabolism; AMP biosynthesis via de novo pathway; AMP from IMP: step 1/2.</text>
</comment>
<dbReference type="Gene3D" id="1.10.300.10">
    <property type="entry name" value="Adenylosuccinate Synthetase, subunit A, domain 2"/>
    <property type="match status" value="1"/>
</dbReference>
<feature type="binding site" evidence="8">
    <location>
        <begin position="299"/>
        <end position="305"/>
    </location>
    <ligand>
        <name>substrate</name>
    </ligand>
</feature>
<dbReference type="InterPro" id="IPR001114">
    <property type="entry name" value="Adenylosuccinate_synthetase"/>
</dbReference>
<protein>
    <recommendedName>
        <fullName evidence="8">Adenylosuccinate synthetase</fullName>
        <shortName evidence="8">AMPSase</shortName>
        <shortName evidence="8">AdSS</shortName>
        <ecNumber evidence="8">6.3.4.4</ecNumber>
    </recommendedName>
    <alternativeName>
        <fullName evidence="8">IMP--aspartate ligase</fullName>
    </alternativeName>
</protein>
<evidence type="ECO:0000256" key="3">
    <source>
        <dbReference type="ARBA" id="ARBA00022723"/>
    </source>
</evidence>
<name>A0A974BMD4_SEDHY</name>
<feature type="binding site" evidence="8">
    <location>
        <begin position="412"/>
        <end position="414"/>
    </location>
    <ligand>
        <name>GTP</name>
        <dbReference type="ChEBI" id="CHEBI:37565"/>
    </ligand>
</feature>
<dbReference type="GO" id="GO:0005737">
    <property type="term" value="C:cytoplasm"/>
    <property type="evidence" value="ECO:0007669"/>
    <property type="project" value="UniProtKB-SubCell"/>
</dbReference>
<dbReference type="Gene3D" id="3.90.170.10">
    <property type="entry name" value="Adenylosuccinate Synthetase, subunit A, domain 3"/>
    <property type="match status" value="1"/>
</dbReference>
<dbReference type="GO" id="GO:0044208">
    <property type="term" value="P:'de novo' AMP biosynthetic process"/>
    <property type="evidence" value="ECO:0007669"/>
    <property type="project" value="UniProtKB-UniRule"/>
</dbReference>
<feature type="binding site" description="in other chain" evidence="8">
    <location>
        <begin position="12"/>
        <end position="15"/>
    </location>
    <ligand>
        <name>IMP</name>
        <dbReference type="ChEBI" id="CHEBI:58053"/>
        <note>ligand shared between dimeric partners</note>
    </ligand>
</feature>
<evidence type="ECO:0000256" key="7">
    <source>
        <dbReference type="ARBA" id="ARBA00023134"/>
    </source>
</evidence>
<dbReference type="InterPro" id="IPR042109">
    <property type="entry name" value="Adenylosuccinate_synth_dom1"/>
</dbReference>
<feature type="binding site" evidence="8">
    <location>
        <position position="39"/>
    </location>
    <ligand>
        <name>Mg(2+)</name>
        <dbReference type="ChEBI" id="CHEBI:18420"/>
    </ligand>
</feature>
<keyword evidence="10" id="KW-1185">Reference proteome</keyword>
<proteinExistence type="inferred from homology"/>
<evidence type="ECO:0000256" key="2">
    <source>
        <dbReference type="ARBA" id="ARBA00022598"/>
    </source>
</evidence>
<dbReference type="EMBL" id="JACBNQ010000040">
    <property type="protein sequence ID" value="NYB76065.1"/>
    <property type="molecule type" value="Genomic_DNA"/>
</dbReference>
<dbReference type="Gene3D" id="3.40.440.10">
    <property type="entry name" value="Adenylosuccinate Synthetase, subunit A, domain 1"/>
    <property type="match status" value="1"/>
</dbReference>
<comment type="subunit">
    <text evidence="1 8">Homodimer.</text>
</comment>
<feature type="active site" description="Proton donor" evidence="8">
    <location>
        <position position="40"/>
    </location>
</feature>
<evidence type="ECO:0000256" key="5">
    <source>
        <dbReference type="ARBA" id="ARBA00022755"/>
    </source>
</evidence>
<dbReference type="FunFam" id="1.10.300.10:FF:000001">
    <property type="entry name" value="Adenylosuccinate synthetase"/>
    <property type="match status" value="1"/>
</dbReference>
<dbReference type="NCBIfam" id="NF002223">
    <property type="entry name" value="PRK01117.1"/>
    <property type="match status" value="1"/>
</dbReference>
<evidence type="ECO:0000256" key="6">
    <source>
        <dbReference type="ARBA" id="ARBA00022842"/>
    </source>
</evidence>
<comment type="catalytic activity">
    <reaction evidence="8">
        <text>IMP + L-aspartate + GTP = N(6)-(1,2-dicarboxyethyl)-AMP + GDP + phosphate + 2 H(+)</text>
        <dbReference type="Rhea" id="RHEA:15753"/>
        <dbReference type="ChEBI" id="CHEBI:15378"/>
        <dbReference type="ChEBI" id="CHEBI:29991"/>
        <dbReference type="ChEBI" id="CHEBI:37565"/>
        <dbReference type="ChEBI" id="CHEBI:43474"/>
        <dbReference type="ChEBI" id="CHEBI:57567"/>
        <dbReference type="ChEBI" id="CHEBI:58053"/>
        <dbReference type="ChEBI" id="CHEBI:58189"/>
        <dbReference type="EC" id="6.3.4.4"/>
    </reaction>
</comment>
<keyword evidence="5 8" id="KW-0658">Purine biosynthesis</keyword>
<gene>
    <name evidence="8" type="primary">purA</name>
    <name evidence="9" type="ORF">HZF24_18105</name>
</gene>
<comment type="similarity">
    <text evidence="8">Belongs to the adenylosuccinate synthetase family.</text>
</comment>
<comment type="cofactor">
    <cofactor evidence="8">
        <name>Mg(2+)</name>
        <dbReference type="ChEBI" id="CHEBI:18420"/>
    </cofactor>
    <text evidence="8">Binds 1 Mg(2+) ion per subunit.</text>
</comment>
<feature type="binding site" evidence="8">
    <location>
        <begin position="331"/>
        <end position="333"/>
    </location>
    <ligand>
        <name>GTP</name>
        <dbReference type="ChEBI" id="CHEBI:37565"/>
    </ligand>
</feature>
<dbReference type="Proteomes" id="UP000611629">
    <property type="component" value="Unassembled WGS sequence"/>
</dbReference>
<dbReference type="PANTHER" id="PTHR11846">
    <property type="entry name" value="ADENYLOSUCCINATE SYNTHETASE"/>
    <property type="match status" value="1"/>
</dbReference>
<evidence type="ECO:0000313" key="10">
    <source>
        <dbReference type="Proteomes" id="UP000611629"/>
    </source>
</evidence>
<feature type="binding site" evidence="8">
    <location>
        <begin position="11"/>
        <end position="17"/>
    </location>
    <ligand>
        <name>GTP</name>
        <dbReference type="ChEBI" id="CHEBI:37565"/>
    </ligand>
</feature>
<keyword evidence="4 8" id="KW-0547">Nucleotide-binding</keyword>
<feature type="binding site" evidence="8">
    <location>
        <position position="305"/>
    </location>
    <ligand>
        <name>GTP</name>
        <dbReference type="ChEBI" id="CHEBI:37565"/>
    </ligand>
</feature>
<dbReference type="HAMAP" id="MF_00011">
    <property type="entry name" value="Adenylosucc_synth"/>
    <property type="match status" value="1"/>
</dbReference>
<dbReference type="GO" id="GO:0005525">
    <property type="term" value="F:GTP binding"/>
    <property type="evidence" value="ECO:0007669"/>
    <property type="project" value="UniProtKB-UniRule"/>
</dbReference>
<dbReference type="SUPFAM" id="SSF52540">
    <property type="entry name" value="P-loop containing nucleoside triphosphate hydrolases"/>
    <property type="match status" value="1"/>
</dbReference>
<accession>A0A974BMD4</accession>
<dbReference type="AlphaFoldDB" id="A0A974BMD4"/>
<keyword evidence="8" id="KW-0963">Cytoplasm</keyword>
<dbReference type="InterPro" id="IPR027417">
    <property type="entry name" value="P-loop_NTPase"/>
</dbReference>
<comment type="caution">
    <text evidence="9">The sequence shown here is derived from an EMBL/GenBank/DDBJ whole genome shotgun (WGS) entry which is preliminary data.</text>
</comment>
<dbReference type="RefSeq" id="WP_179239784.1">
    <property type="nucleotide sequence ID" value="NZ_JACBNQ010000040.1"/>
</dbReference>
<evidence type="ECO:0000256" key="1">
    <source>
        <dbReference type="ARBA" id="ARBA00011738"/>
    </source>
</evidence>
<evidence type="ECO:0000256" key="8">
    <source>
        <dbReference type="HAMAP-Rule" id="MF_00011"/>
    </source>
</evidence>
<dbReference type="GO" id="GO:0004019">
    <property type="term" value="F:adenylosuccinate synthase activity"/>
    <property type="evidence" value="ECO:0007669"/>
    <property type="project" value="UniProtKB-UniRule"/>
</dbReference>